<keyword evidence="1" id="KW-0472">Membrane</keyword>
<organism evidence="2 3">
    <name type="scientific">Serratia phage PS2</name>
    <dbReference type="NCBI Taxonomy" id="1481112"/>
    <lineage>
        <taxon>Viruses</taxon>
        <taxon>Duplodnaviria</taxon>
        <taxon>Heunggongvirae</taxon>
        <taxon>Uroviricota</taxon>
        <taxon>Caudoviricetes</taxon>
        <taxon>Muldoonvirus</taxon>
        <taxon>Muldoonvirus PS2</taxon>
    </lineage>
</organism>
<accession>A0A023W5M5</accession>
<name>A0A023W5M5_9CAUD</name>
<protein>
    <recommendedName>
        <fullName evidence="4">Lipoprotein</fullName>
    </recommendedName>
</protein>
<keyword evidence="1" id="KW-1133">Transmembrane helix</keyword>
<evidence type="ECO:0008006" key="4">
    <source>
        <dbReference type="Google" id="ProtNLM"/>
    </source>
</evidence>
<evidence type="ECO:0000256" key="1">
    <source>
        <dbReference type="SAM" id="Phobius"/>
    </source>
</evidence>
<feature type="transmembrane region" description="Helical" evidence="1">
    <location>
        <begin position="6"/>
        <end position="23"/>
    </location>
</feature>
<reference evidence="2 3" key="1">
    <citation type="submission" date="2014-01" db="EMBL/GenBank/DDBJ databases">
        <authorList>
            <person name="Zhang G."/>
            <person name="Jin J."/>
            <person name="Li Z.J."/>
            <person name="Wang S.W."/>
            <person name="Chen S.J."/>
            <person name="Wang S.M."/>
            <person name="Wang X.T."/>
            <person name="Li Y.H."/>
            <person name="Wang J."/>
            <person name="Yang C.K."/>
            <person name="Wang L."/>
        </authorList>
    </citation>
    <scope>NUCLEOTIDE SEQUENCE [LARGE SCALE GENOMIC DNA]</scope>
</reference>
<keyword evidence="1" id="KW-0812">Transmembrane</keyword>
<dbReference type="Proteomes" id="UP000024445">
    <property type="component" value="Segment"/>
</dbReference>
<evidence type="ECO:0000313" key="3">
    <source>
        <dbReference type="Proteomes" id="UP000024445"/>
    </source>
</evidence>
<dbReference type="GeneID" id="19485000"/>
<dbReference type="KEGG" id="vg:19485000"/>
<dbReference type="EMBL" id="KJ025957">
    <property type="protein sequence ID" value="AHY25363.1"/>
    <property type="molecule type" value="Genomic_DNA"/>
</dbReference>
<sequence length="64" mass="7080">MKTTSAGIGMPLIVIGCLMMIVSKCSYTPNESQPSDELKICIIKANETQKNYVFKDGKCFMEAE</sequence>
<dbReference type="RefSeq" id="YP_009030164.1">
    <property type="nucleotide sequence ID" value="NC_024121.1"/>
</dbReference>
<proteinExistence type="predicted"/>
<gene>
    <name evidence="2" type="ORF">PS2_117</name>
</gene>
<evidence type="ECO:0000313" key="2">
    <source>
        <dbReference type="EMBL" id="AHY25363.1"/>
    </source>
</evidence>
<keyword evidence="3" id="KW-1185">Reference proteome</keyword>
<dbReference type="PROSITE" id="PS51257">
    <property type="entry name" value="PROKAR_LIPOPROTEIN"/>
    <property type="match status" value="1"/>
</dbReference>